<evidence type="ECO:0000256" key="1">
    <source>
        <dbReference type="ARBA" id="ARBA00025704"/>
    </source>
</evidence>
<dbReference type="Proteomes" id="UP000177309">
    <property type="component" value="Unassembled WGS sequence"/>
</dbReference>
<dbReference type="InterPro" id="IPR012675">
    <property type="entry name" value="Beta-grasp_dom_sf"/>
</dbReference>
<dbReference type="Gene3D" id="3.30.70.260">
    <property type="match status" value="1"/>
</dbReference>
<dbReference type="FunFam" id="1.10.3210.10:FF:000001">
    <property type="entry name" value="GTP pyrophosphokinase RelA"/>
    <property type="match status" value="1"/>
</dbReference>
<dbReference type="InterPro" id="IPR012676">
    <property type="entry name" value="TGS-like"/>
</dbReference>
<dbReference type="InterPro" id="IPR007685">
    <property type="entry name" value="RelA_SpoT"/>
</dbReference>
<dbReference type="PANTHER" id="PTHR21262:SF31">
    <property type="entry name" value="GTP PYROPHOSPHOKINASE"/>
    <property type="match status" value="1"/>
</dbReference>
<dbReference type="SUPFAM" id="SSF55021">
    <property type="entry name" value="ACT-like"/>
    <property type="match status" value="1"/>
</dbReference>
<reference evidence="6 7" key="1">
    <citation type="journal article" date="2016" name="Nat. Commun.">
        <title>Thousands of microbial genomes shed light on interconnected biogeochemical processes in an aquifer system.</title>
        <authorList>
            <person name="Anantharaman K."/>
            <person name="Brown C.T."/>
            <person name="Hug L.A."/>
            <person name="Sharon I."/>
            <person name="Castelle C.J."/>
            <person name="Probst A.J."/>
            <person name="Thomas B.C."/>
            <person name="Singh A."/>
            <person name="Wilkins M.J."/>
            <person name="Karaoz U."/>
            <person name="Brodie E.L."/>
            <person name="Williams K.H."/>
            <person name="Hubbard S.S."/>
            <person name="Banfield J.F."/>
        </authorList>
    </citation>
    <scope>NUCLEOTIDE SEQUENCE [LARGE SCALE GENOMIC DNA]</scope>
</reference>
<evidence type="ECO:0000313" key="6">
    <source>
        <dbReference type="EMBL" id="OGC33152.1"/>
    </source>
</evidence>
<evidence type="ECO:0000259" key="4">
    <source>
        <dbReference type="PROSITE" id="PS51831"/>
    </source>
</evidence>
<dbReference type="Pfam" id="PF13328">
    <property type="entry name" value="HD_4"/>
    <property type="match status" value="1"/>
</dbReference>
<evidence type="ECO:0000313" key="7">
    <source>
        <dbReference type="Proteomes" id="UP000177309"/>
    </source>
</evidence>
<protein>
    <recommendedName>
        <fullName evidence="8">(P)ppGpp synthetase</fullName>
    </recommendedName>
</protein>
<feature type="domain" description="ACT" evidence="3">
    <location>
        <begin position="581"/>
        <end position="652"/>
    </location>
</feature>
<dbReference type="InterPro" id="IPR004811">
    <property type="entry name" value="RelA/Spo_fam"/>
</dbReference>
<comment type="caution">
    <text evidence="6">The sequence shown here is derived from an EMBL/GenBank/DDBJ whole genome shotgun (WGS) entry which is preliminary data.</text>
</comment>
<dbReference type="GO" id="GO:0015969">
    <property type="term" value="P:guanosine tetraphosphate metabolic process"/>
    <property type="evidence" value="ECO:0007669"/>
    <property type="project" value="InterPro"/>
</dbReference>
<proteinExistence type="inferred from homology"/>
<feature type="domain" description="TGS" evidence="5">
    <location>
        <begin position="384"/>
        <end position="445"/>
    </location>
</feature>
<dbReference type="PROSITE" id="PS51671">
    <property type="entry name" value="ACT"/>
    <property type="match status" value="1"/>
</dbReference>
<dbReference type="CDD" id="cd05399">
    <property type="entry name" value="NT_Rel-Spo_like"/>
    <property type="match status" value="1"/>
</dbReference>
<dbReference type="InterPro" id="IPR043519">
    <property type="entry name" value="NT_sf"/>
</dbReference>
<organism evidence="6 7">
    <name type="scientific">candidate division WOR-1 bacterium RIFOXYC2_FULL_41_25</name>
    <dbReference type="NCBI Taxonomy" id="1802586"/>
    <lineage>
        <taxon>Bacteria</taxon>
        <taxon>Bacillati</taxon>
        <taxon>Saganbacteria</taxon>
    </lineage>
</organism>
<dbReference type="InterPro" id="IPR003607">
    <property type="entry name" value="HD/PDEase_dom"/>
</dbReference>
<dbReference type="Gene3D" id="3.30.460.10">
    <property type="entry name" value="Beta Polymerase, domain 2"/>
    <property type="match status" value="1"/>
</dbReference>
<dbReference type="InterPro" id="IPR006674">
    <property type="entry name" value="HD_domain"/>
</dbReference>
<dbReference type="Pfam" id="PF13291">
    <property type="entry name" value="ACT_4"/>
    <property type="match status" value="1"/>
</dbReference>
<dbReference type="SMART" id="SM00954">
    <property type="entry name" value="RelA_SpoT"/>
    <property type="match status" value="1"/>
</dbReference>
<dbReference type="SUPFAM" id="SSF81271">
    <property type="entry name" value="TGS-like"/>
    <property type="match status" value="1"/>
</dbReference>
<dbReference type="AlphaFoldDB" id="A0A1F4TK97"/>
<dbReference type="Pfam" id="PF02824">
    <property type="entry name" value="TGS"/>
    <property type="match status" value="1"/>
</dbReference>
<dbReference type="FunFam" id="3.10.20.30:FF:000002">
    <property type="entry name" value="GTP pyrophosphokinase (RelA/SpoT)"/>
    <property type="match status" value="1"/>
</dbReference>
<feature type="domain" description="HD" evidence="4">
    <location>
        <begin position="45"/>
        <end position="144"/>
    </location>
</feature>
<name>A0A1F4TK97_UNCSA</name>
<dbReference type="CDD" id="cd00077">
    <property type="entry name" value="HDc"/>
    <property type="match status" value="1"/>
</dbReference>
<dbReference type="Gene3D" id="1.10.3210.10">
    <property type="entry name" value="Hypothetical protein af1432"/>
    <property type="match status" value="1"/>
</dbReference>
<comment type="similarity">
    <text evidence="2">Belongs to the relA/spoT family.</text>
</comment>
<dbReference type="InterPro" id="IPR002912">
    <property type="entry name" value="ACT_dom"/>
</dbReference>
<dbReference type="SUPFAM" id="SSF109604">
    <property type="entry name" value="HD-domain/PDEase-like"/>
    <property type="match status" value="1"/>
</dbReference>
<sequence>MKQLEALFEKIKLYNPKADLAIVEKAYEFAAKAHIEHKRFSGEPYIIHPLAVAEILAGLEQDSLTIAAALLHDVLEDADVTSEQLTKLFGKEVAHLVDGVTKLSQLTFISREARQAENFRKMFLAMGEDFRIIIIKLADRLHNMRTLKYLPGPKQKETALETREIFAPLAHRLGMWKLKWELEDLAFTYLETDKYEEISSRVSESRRVREAYIQEFINQVKELLKKVGLDVEINGRAKHFYSIYHKMVDQNLEFDEIYDLTAVRVIVKEVKDCYTVLGLLHAAWKPVPGRFRDYLAMPKSNGYQSLHTTVIGPSGRPVEVQIRTVEMHRIAEYGIAAHWRYKEKNTDKGLDQKMTWFRQMLEWQDELKDAKDFMESLKIDLFVDEVFVFTPKGDVFGLPSGATPIDFAYHVHTEVGHRAMGAKVNGRIVPLHYHLRNGDIIEILTGKKSNPSRDWMRFIKTAGARVKIRNWFKRLPGEVKVVEQLPATASEETKVKPLLARRSKVKAKTAVHVAGLENVLVRFSRCCRPIPGDHIVGYVTKGKGVAIHRKNCLNVVKEETPKEKMIMVDWNPPEGMLFPVDIDVEAFDRMGLIKDILAQISETQTNVSGVKAKTKRGSSAFLKITVDVKDVKQLEHVITFVKKLKDVYEVKR</sequence>
<comment type="pathway">
    <text evidence="1">Purine metabolism.</text>
</comment>
<dbReference type="PROSITE" id="PS51880">
    <property type="entry name" value="TGS"/>
    <property type="match status" value="1"/>
</dbReference>
<dbReference type="InterPro" id="IPR004095">
    <property type="entry name" value="TGS"/>
</dbReference>
<dbReference type="FunFam" id="3.30.460.10:FF:000001">
    <property type="entry name" value="GTP pyrophosphokinase RelA"/>
    <property type="match status" value="1"/>
</dbReference>
<evidence type="ECO:0000259" key="3">
    <source>
        <dbReference type="PROSITE" id="PS51671"/>
    </source>
</evidence>
<dbReference type="InterPro" id="IPR045865">
    <property type="entry name" value="ACT-like_dom_sf"/>
</dbReference>
<evidence type="ECO:0000259" key="5">
    <source>
        <dbReference type="PROSITE" id="PS51880"/>
    </source>
</evidence>
<dbReference type="GO" id="GO:0005886">
    <property type="term" value="C:plasma membrane"/>
    <property type="evidence" value="ECO:0007669"/>
    <property type="project" value="TreeGrafter"/>
</dbReference>
<dbReference type="CDD" id="cd01668">
    <property type="entry name" value="TGS_RSH"/>
    <property type="match status" value="1"/>
</dbReference>
<evidence type="ECO:0000256" key="2">
    <source>
        <dbReference type="RuleBase" id="RU003847"/>
    </source>
</evidence>
<dbReference type="InterPro" id="IPR033655">
    <property type="entry name" value="TGS_RelA/SpoT"/>
</dbReference>
<dbReference type="PANTHER" id="PTHR21262">
    <property type="entry name" value="GUANOSINE-3',5'-BIS DIPHOSPHATE 3'-PYROPHOSPHOHYDROLASE"/>
    <property type="match status" value="1"/>
</dbReference>
<evidence type="ECO:0008006" key="8">
    <source>
        <dbReference type="Google" id="ProtNLM"/>
    </source>
</evidence>
<gene>
    <name evidence="6" type="ORF">A2462_06295</name>
</gene>
<dbReference type="EMBL" id="MEUI01000039">
    <property type="protein sequence ID" value="OGC33152.1"/>
    <property type="molecule type" value="Genomic_DNA"/>
</dbReference>
<comment type="function">
    <text evidence="2">In eubacteria ppGpp (guanosine 3'-diphosphate 5'-diphosphate) is a mediator of the stringent response that coordinates a variety of cellular activities in response to changes in nutritional abundance.</text>
</comment>
<dbReference type="CDD" id="cd04876">
    <property type="entry name" value="ACT_RelA-SpoT"/>
    <property type="match status" value="1"/>
</dbReference>
<dbReference type="SUPFAM" id="SSF81301">
    <property type="entry name" value="Nucleotidyltransferase"/>
    <property type="match status" value="1"/>
</dbReference>
<dbReference type="NCBIfam" id="TIGR00691">
    <property type="entry name" value="spoT_relA"/>
    <property type="match status" value="1"/>
</dbReference>
<dbReference type="SMART" id="SM00471">
    <property type="entry name" value="HDc"/>
    <property type="match status" value="1"/>
</dbReference>
<accession>A0A1F4TK97</accession>
<dbReference type="Gene3D" id="3.10.20.30">
    <property type="match status" value="1"/>
</dbReference>
<dbReference type="PROSITE" id="PS51831">
    <property type="entry name" value="HD"/>
    <property type="match status" value="1"/>
</dbReference>
<dbReference type="Pfam" id="PF04607">
    <property type="entry name" value="RelA_SpoT"/>
    <property type="match status" value="1"/>
</dbReference>